<feature type="compositionally biased region" description="Polar residues" evidence="1">
    <location>
        <begin position="148"/>
        <end position="162"/>
    </location>
</feature>
<organism evidence="2 3">
    <name type="scientific">Olpidium bornovanus</name>
    <dbReference type="NCBI Taxonomy" id="278681"/>
    <lineage>
        <taxon>Eukaryota</taxon>
        <taxon>Fungi</taxon>
        <taxon>Fungi incertae sedis</taxon>
        <taxon>Olpidiomycota</taxon>
        <taxon>Olpidiomycotina</taxon>
        <taxon>Olpidiomycetes</taxon>
        <taxon>Olpidiales</taxon>
        <taxon>Olpidiaceae</taxon>
        <taxon>Olpidium</taxon>
    </lineage>
</organism>
<comment type="caution">
    <text evidence="2">The sequence shown here is derived from an EMBL/GenBank/DDBJ whole genome shotgun (WGS) entry which is preliminary data.</text>
</comment>
<accession>A0A8H8DJS2</accession>
<feature type="compositionally biased region" description="Low complexity" evidence="1">
    <location>
        <begin position="165"/>
        <end position="178"/>
    </location>
</feature>
<sequence>MSRSATGGRVCSGITRRRVSDVWTRRGVAATASGRPPRCFGRRCLCQQVSDGACDIGGDAAGLLLFGAALIMRSTRAAEAACIDASGAPGVVRNTDDANYCHVFRPCASRQARKTKKESRSGGRTFPRLSSPPPPLALHPPGVMADGENTNSSYASFPSPWQDQAGGATAAAAAAPAAPAVPAPAAPVGNAPPGGHAGSPRLPTSGYDDAWDAVGRRYEGGLRSAGGAPVALSRLPSSQPLPRHVAVPPEPDLGEYNRASLGDSGSLHSSKGDLAREAAELLKG</sequence>
<reference evidence="2 3" key="1">
    <citation type="journal article" name="Sci. Rep.">
        <title>Genome-scale phylogenetic analyses confirm Olpidium as the closest living zoosporic fungus to the non-flagellated, terrestrial fungi.</title>
        <authorList>
            <person name="Chang Y."/>
            <person name="Rochon D."/>
            <person name="Sekimoto S."/>
            <person name="Wang Y."/>
            <person name="Chovatia M."/>
            <person name="Sandor L."/>
            <person name="Salamov A."/>
            <person name="Grigoriev I.V."/>
            <person name="Stajich J.E."/>
            <person name="Spatafora J.W."/>
        </authorList>
    </citation>
    <scope>NUCLEOTIDE SEQUENCE [LARGE SCALE GENOMIC DNA]</scope>
    <source>
        <strain evidence="2">S191</strain>
    </source>
</reference>
<dbReference type="EMBL" id="JAEFCI010005280">
    <property type="protein sequence ID" value="KAG5460402.1"/>
    <property type="molecule type" value="Genomic_DNA"/>
</dbReference>
<feature type="region of interest" description="Disordered" evidence="1">
    <location>
        <begin position="112"/>
        <end position="208"/>
    </location>
</feature>
<feature type="region of interest" description="Disordered" evidence="1">
    <location>
        <begin position="220"/>
        <end position="284"/>
    </location>
</feature>
<evidence type="ECO:0000313" key="2">
    <source>
        <dbReference type="EMBL" id="KAG5460402.1"/>
    </source>
</evidence>
<dbReference type="Proteomes" id="UP000673691">
    <property type="component" value="Unassembled WGS sequence"/>
</dbReference>
<proteinExistence type="predicted"/>
<name>A0A8H8DJS2_9FUNG</name>
<keyword evidence="3" id="KW-1185">Reference proteome</keyword>
<evidence type="ECO:0000256" key="1">
    <source>
        <dbReference type="SAM" id="MobiDB-lite"/>
    </source>
</evidence>
<feature type="compositionally biased region" description="Basic and acidic residues" evidence="1">
    <location>
        <begin position="270"/>
        <end position="284"/>
    </location>
</feature>
<evidence type="ECO:0000313" key="3">
    <source>
        <dbReference type="Proteomes" id="UP000673691"/>
    </source>
</evidence>
<gene>
    <name evidence="2" type="ORF">BJ554DRAFT_7555</name>
</gene>
<protein>
    <submittedName>
        <fullName evidence="2">Uncharacterized protein</fullName>
    </submittedName>
</protein>
<dbReference type="AlphaFoldDB" id="A0A8H8DJS2"/>